<sequence>MGGSLSADLVGGLSEGLSEEDANKLWQQCDKKQTGVLDRAQAKQLVQLLADDTCKKLSEKIEKLQEARKDGAQVDAFLNAFDISGDGKVEKYEFIKKAMEGYEIHVDDDEQAEDEEAEEAVKEGVPQKFEDCEEPAEPPKKKARVEEKAPEASAQAGAGKELQEVLKKRMEVAEGSKEGSFKPGDKVKIVNVTKPSGVAFNGMVGEVKSWNAQRGRWNVKMPPIVVPTAVENMEPVAAAK</sequence>
<dbReference type="InterPro" id="IPR011992">
    <property type="entry name" value="EF-hand-dom_pair"/>
</dbReference>
<dbReference type="AlphaFoldDB" id="A0A7S1L1J4"/>
<name>A0A7S1L1J4_ALECA</name>
<gene>
    <name evidence="4" type="ORF">ACAT0790_LOCUS3097</name>
</gene>
<dbReference type="EMBL" id="HBGE01005094">
    <property type="protein sequence ID" value="CAD9091677.1"/>
    <property type="molecule type" value="Transcribed_RNA"/>
</dbReference>
<feature type="domain" description="EF-hand" evidence="3">
    <location>
        <begin position="17"/>
        <end position="52"/>
    </location>
</feature>
<dbReference type="Gene3D" id="1.10.238.10">
    <property type="entry name" value="EF-hand"/>
    <property type="match status" value="1"/>
</dbReference>
<dbReference type="GO" id="GO:0005509">
    <property type="term" value="F:calcium ion binding"/>
    <property type="evidence" value="ECO:0007669"/>
    <property type="project" value="InterPro"/>
</dbReference>
<accession>A0A7S1L1J4</accession>
<feature type="compositionally biased region" description="Basic and acidic residues" evidence="2">
    <location>
        <begin position="137"/>
        <end position="150"/>
    </location>
</feature>
<protein>
    <recommendedName>
        <fullName evidence="3">EF-hand domain-containing protein</fullName>
    </recommendedName>
</protein>
<dbReference type="SUPFAM" id="SSF47473">
    <property type="entry name" value="EF-hand"/>
    <property type="match status" value="1"/>
</dbReference>
<evidence type="ECO:0000313" key="4">
    <source>
        <dbReference type="EMBL" id="CAD9091677.1"/>
    </source>
</evidence>
<evidence type="ECO:0000259" key="3">
    <source>
        <dbReference type="PROSITE" id="PS50222"/>
    </source>
</evidence>
<feature type="region of interest" description="Disordered" evidence="2">
    <location>
        <begin position="119"/>
        <end position="161"/>
    </location>
</feature>
<dbReference type="PROSITE" id="PS50222">
    <property type="entry name" value="EF_HAND_2"/>
    <property type="match status" value="1"/>
</dbReference>
<evidence type="ECO:0000256" key="2">
    <source>
        <dbReference type="SAM" id="MobiDB-lite"/>
    </source>
</evidence>
<dbReference type="Pfam" id="PF13499">
    <property type="entry name" value="EF-hand_7"/>
    <property type="match status" value="1"/>
</dbReference>
<dbReference type="InterPro" id="IPR002048">
    <property type="entry name" value="EF_hand_dom"/>
</dbReference>
<keyword evidence="1" id="KW-0106">Calcium</keyword>
<proteinExistence type="predicted"/>
<organism evidence="4">
    <name type="scientific">Alexandrium catenella</name>
    <name type="common">Red tide dinoflagellate</name>
    <name type="synonym">Gonyaulax catenella</name>
    <dbReference type="NCBI Taxonomy" id="2925"/>
    <lineage>
        <taxon>Eukaryota</taxon>
        <taxon>Sar</taxon>
        <taxon>Alveolata</taxon>
        <taxon>Dinophyceae</taxon>
        <taxon>Gonyaulacales</taxon>
        <taxon>Pyrocystaceae</taxon>
        <taxon>Alexandrium</taxon>
    </lineage>
</organism>
<dbReference type="PROSITE" id="PS00018">
    <property type="entry name" value="EF_HAND_1"/>
    <property type="match status" value="1"/>
</dbReference>
<dbReference type="InterPro" id="IPR018247">
    <property type="entry name" value="EF_Hand_1_Ca_BS"/>
</dbReference>
<reference evidence="4" key="1">
    <citation type="submission" date="2021-01" db="EMBL/GenBank/DDBJ databases">
        <authorList>
            <person name="Corre E."/>
            <person name="Pelletier E."/>
            <person name="Niang G."/>
            <person name="Scheremetjew M."/>
            <person name="Finn R."/>
            <person name="Kale V."/>
            <person name="Holt S."/>
            <person name="Cochrane G."/>
            <person name="Meng A."/>
            <person name="Brown T."/>
            <person name="Cohen L."/>
        </authorList>
    </citation>
    <scope>NUCLEOTIDE SEQUENCE</scope>
    <source>
        <strain evidence="4">OF101</strain>
    </source>
</reference>
<evidence type="ECO:0000256" key="1">
    <source>
        <dbReference type="ARBA" id="ARBA00022837"/>
    </source>
</evidence>